<protein>
    <submittedName>
        <fullName evidence="1">Uncharacterized protein</fullName>
    </submittedName>
</protein>
<keyword evidence="2" id="KW-1185">Reference proteome</keyword>
<comment type="caution">
    <text evidence="1">The sequence shown here is derived from an EMBL/GenBank/DDBJ whole genome shotgun (WGS) entry which is preliminary data.</text>
</comment>
<reference evidence="1 2" key="1">
    <citation type="journal article" date="2021" name="Hortic Res">
        <title>High-quality reference genome and annotation aids understanding of berry development for evergreen blueberry (Vaccinium darrowii).</title>
        <authorList>
            <person name="Yu J."/>
            <person name="Hulse-Kemp A.M."/>
            <person name="Babiker E."/>
            <person name="Staton M."/>
        </authorList>
    </citation>
    <scope>NUCLEOTIDE SEQUENCE [LARGE SCALE GENOMIC DNA]</scope>
    <source>
        <strain evidence="2">cv. NJ 8807/NJ 8810</strain>
        <tissue evidence="1">Young leaf</tissue>
    </source>
</reference>
<evidence type="ECO:0000313" key="1">
    <source>
        <dbReference type="EMBL" id="KAH7852458.1"/>
    </source>
</evidence>
<organism evidence="1 2">
    <name type="scientific">Vaccinium darrowii</name>
    <dbReference type="NCBI Taxonomy" id="229202"/>
    <lineage>
        <taxon>Eukaryota</taxon>
        <taxon>Viridiplantae</taxon>
        <taxon>Streptophyta</taxon>
        <taxon>Embryophyta</taxon>
        <taxon>Tracheophyta</taxon>
        <taxon>Spermatophyta</taxon>
        <taxon>Magnoliopsida</taxon>
        <taxon>eudicotyledons</taxon>
        <taxon>Gunneridae</taxon>
        <taxon>Pentapetalae</taxon>
        <taxon>asterids</taxon>
        <taxon>Ericales</taxon>
        <taxon>Ericaceae</taxon>
        <taxon>Vaccinioideae</taxon>
        <taxon>Vaccinieae</taxon>
        <taxon>Vaccinium</taxon>
    </lineage>
</organism>
<dbReference type="Proteomes" id="UP000828048">
    <property type="component" value="Chromosome 8"/>
</dbReference>
<dbReference type="EMBL" id="CM037158">
    <property type="protein sequence ID" value="KAH7852458.1"/>
    <property type="molecule type" value="Genomic_DNA"/>
</dbReference>
<sequence>METIRQTPADFLRNPSALDRVTWTLTSDGNFSAKSAWEASGHRNPFQPWHSVVWSGQGVPGWSFIEWFATLGRLSKKNRLNNLKHRQRRLKICVPDADSKAMEEW</sequence>
<evidence type="ECO:0000313" key="2">
    <source>
        <dbReference type="Proteomes" id="UP000828048"/>
    </source>
</evidence>
<proteinExistence type="predicted"/>
<name>A0ACB7YGC2_9ERIC</name>
<gene>
    <name evidence="1" type="ORF">Vadar_025018</name>
</gene>
<accession>A0ACB7YGC2</accession>